<dbReference type="SUPFAM" id="SSF56112">
    <property type="entry name" value="Protein kinase-like (PK-like)"/>
    <property type="match status" value="1"/>
</dbReference>
<evidence type="ECO:0000256" key="4">
    <source>
        <dbReference type="ARBA" id="ARBA00022527"/>
    </source>
</evidence>
<dbReference type="GO" id="GO:0004401">
    <property type="term" value="F:histidinol-phosphatase activity"/>
    <property type="evidence" value="ECO:0007669"/>
    <property type="project" value="UniProtKB-EC"/>
</dbReference>
<evidence type="ECO:0000256" key="10">
    <source>
        <dbReference type="ARBA" id="ARBA00049158"/>
    </source>
</evidence>
<evidence type="ECO:0000256" key="1">
    <source>
        <dbReference type="ARBA" id="ARBA00004970"/>
    </source>
</evidence>
<dbReference type="GO" id="GO:0004674">
    <property type="term" value="F:protein serine/threonine kinase activity"/>
    <property type="evidence" value="ECO:0007669"/>
    <property type="project" value="UniProtKB-KW"/>
</dbReference>
<comment type="caution">
    <text evidence="13">The sequence shown here is derived from an EMBL/GenBank/DDBJ whole genome shotgun (WGS) entry which is preliminary data.</text>
</comment>
<evidence type="ECO:0000256" key="9">
    <source>
        <dbReference type="ARBA" id="ARBA00023102"/>
    </source>
</evidence>
<sequence length="922" mass="103460">MQISVSEKLRQEDTGHTWPQMPPQERLQVGPLVSIWSAKLIVLLSANVRRYARCMVPHRCRIDAPATGRPRTPHPDAHMPHSLHSHSGQFCSHAVGSLEHVVLAAIEKGFQIYGLSEHVPRYREDDLYPEERELTLQDLSERFGRYLDEAHSLKIKYASQITLLVGLETEYITDDDLDKLEALLARYGERVEYLVGSVHHVNGLPIDFDVATYRSAVASDHGRFLSRYFDAQYELLRRFKPEVVGHLDLCRLYTPDLRLADFPDALGGARRNILFAIEYGAIFEINAAALRKDWTTPYPGPDLLQSDIERAAIKAKPQCRNCSIVYGNLLQVLCGSCLELAPDPQNIPPAIAAIPGAVSAIVKHHSATDLGPPRAVNPNLARAQQARLTGGSSGIGVGATTRGMQIVQQMQHARQKAHRVNFVVTFSTSQPKRGGGSTFTPVPEVTFNHGCDENDLIEDVVEAMILKTQQYHQESFKDTGASKITKPDITIYSVPTANSAKPLRISKDLLRGKTAKDVLAEFYTQDYVNETQMKTNTINLRFIVPKDQIWVLDEDQAGVSARVSTMRSSKRVSRAGGLTDDTPRRSGALVRKSAYMPPPPPKPRLMRAKAKTAQYWFRRFSMAGSGRQLEFRLDADANIEMMDVADDWQDGMKLSKSGALYGRLFVENREYAIAQVADPDQTEDTHLEVLQEELRILSFGDELWSEFLSFAREEAPKNVSDLITGLSVRFNFKDAFVGKFVRGCSEEEFFEQPLVHAHFLATPLLPCGSIDKPLRKFTGNENCGAAPHRNDLLTASLHAFTHWMALYTNEDALICDIQGIQEESSSVVLIDPQMHTSQSNSQLRMYWDKGPRGIEAFLEHHLDMCDENPICYGLNLRELKYQVERPKTPERQTNRRPPPGPTSPPDNRKRANRGSDISSIMN</sequence>
<organism evidence="13 14">
    <name type="scientific">Mycena citricolor</name>
    <dbReference type="NCBI Taxonomy" id="2018698"/>
    <lineage>
        <taxon>Eukaryota</taxon>
        <taxon>Fungi</taxon>
        <taxon>Dikarya</taxon>
        <taxon>Basidiomycota</taxon>
        <taxon>Agaricomycotina</taxon>
        <taxon>Agaricomycetes</taxon>
        <taxon>Agaricomycetidae</taxon>
        <taxon>Agaricales</taxon>
        <taxon>Marasmiineae</taxon>
        <taxon>Mycenaceae</taxon>
        <taxon>Mycena</taxon>
    </lineage>
</organism>
<dbReference type="InterPro" id="IPR010140">
    <property type="entry name" value="Histidinol_P_phosphatase_HisJ"/>
</dbReference>
<protein>
    <recommendedName>
        <fullName evidence="3">histidinol-phosphatase</fullName>
        <ecNumber evidence="3">3.1.3.15</ecNumber>
    </recommendedName>
</protein>
<dbReference type="Proteomes" id="UP001295794">
    <property type="component" value="Unassembled WGS sequence"/>
</dbReference>
<keyword evidence="8" id="KW-0378">Hydrolase</keyword>
<feature type="region of interest" description="Disordered" evidence="11">
    <location>
        <begin position="1"/>
        <end position="23"/>
    </location>
</feature>
<name>A0AAD2Q4V4_9AGAR</name>
<evidence type="ECO:0000256" key="5">
    <source>
        <dbReference type="ARBA" id="ARBA00022605"/>
    </source>
</evidence>
<comment type="pathway">
    <text evidence="1">Amino-acid biosynthesis; L-histidine biosynthesis; L-histidine from 5-phospho-alpha-D-ribose 1-diphosphate: step 8/9.</text>
</comment>
<proteinExistence type="inferred from homology"/>
<comment type="similarity">
    <text evidence="2">Belongs to the PHP hydrolase family. HisK subfamily.</text>
</comment>
<dbReference type="PROSITE" id="PS51158">
    <property type="entry name" value="ALPHA_KINASE"/>
    <property type="match status" value="1"/>
</dbReference>
<dbReference type="CDD" id="cd12110">
    <property type="entry name" value="PHP_HisPPase_Hisj_like"/>
    <property type="match status" value="1"/>
</dbReference>
<dbReference type="GO" id="GO:0005524">
    <property type="term" value="F:ATP binding"/>
    <property type="evidence" value="ECO:0007669"/>
    <property type="project" value="InterPro"/>
</dbReference>
<dbReference type="Gene3D" id="3.20.20.140">
    <property type="entry name" value="Metal-dependent hydrolases"/>
    <property type="match status" value="1"/>
</dbReference>
<dbReference type="NCBIfam" id="TIGR01856">
    <property type="entry name" value="hisJ_fam"/>
    <property type="match status" value="1"/>
</dbReference>
<accession>A0AAD2Q4V4</accession>
<dbReference type="AlphaFoldDB" id="A0AAD2Q4V4"/>
<dbReference type="Pfam" id="PF02811">
    <property type="entry name" value="PHP"/>
    <property type="match status" value="1"/>
</dbReference>
<keyword evidence="7" id="KW-0418">Kinase</keyword>
<keyword evidence="14" id="KW-1185">Reference proteome</keyword>
<evidence type="ECO:0000313" key="14">
    <source>
        <dbReference type="Proteomes" id="UP001295794"/>
    </source>
</evidence>
<dbReference type="SUPFAM" id="SSF89550">
    <property type="entry name" value="PHP domain-like"/>
    <property type="match status" value="1"/>
</dbReference>
<evidence type="ECO:0000256" key="8">
    <source>
        <dbReference type="ARBA" id="ARBA00022801"/>
    </source>
</evidence>
<dbReference type="GO" id="GO:0005737">
    <property type="term" value="C:cytoplasm"/>
    <property type="evidence" value="ECO:0007669"/>
    <property type="project" value="TreeGrafter"/>
</dbReference>
<keyword evidence="6" id="KW-0808">Transferase</keyword>
<dbReference type="GO" id="GO:0000105">
    <property type="term" value="P:L-histidine biosynthetic process"/>
    <property type="evidence" value="ECO:0007669"/>
    <property type="project" value="UniProtKB-KW"/>
</dbReference>
<evidence type="ECO:0000256" key="6">
    <source>
        <dbReference type="ARBA" id="ARBA00022679"/>
    </source>
</evidence>
<dbReference type="InterPro" id="IPR004013">
    <property type="entry name" value="PHP_dom"/>
</dbReference>
<dbReference type="EC" id="3.1.3.15" evidence="3"/>
<reference evidence="13" key="1">
    <citation type="submission" date="2023-11" db="EMBL/GenBank/DDBJ databases">
        <authorList>
            <person name="De Vega J J."/>
            <person name="De Vega J J."/>
        </authorList>
    </citation>
    <scope>NUCLEOTIDE SEQUENCE</scope>
</reference>
<dbReference type="Pfam" id="PF02816">
    <property type="entry name" value="Alpha_kinase"/>
    <property type="match status" value="1"/>
</dbReference>
<evidence type="ECO:0000256" key="11">
    <source>
        <dbReference type="SAM" id="MobiDB-lite"/>
    </source>
</evidence>
<evidence type="ECO:0000313" key="13">
    <source>
        <dbReference type="EMBL" id="CAK5276428.1"/>
    </source>
</evidence>
<dbReference type="InterPro" id="IPR016195">
    <property type="entry name" value="Pol/histidinol_Pase-like"/>
</dbReference>
<comment type="catalytic activity">
    <reaction evidence="10">
        <text>L-histidinol phosphate + H2O = L-histidinol + phosphate</text>
        <dbReference type="Rhea" id="RHEA:14465"/>
        <dbReference type="ChEBI" id="CHEBI:15377"/>
        <dbReference type="ChEBI" id="CHEBI:43474"/>
        <dbReference type="ChEBI" id="CHEBI:57699"/>
        <dbReference type="ChEBI" id="CHEBI:57980"/>
        <dbReference type="EC" id="3.1.3.15"/>
    </reaction>
</comment>
<evidence type="ECO:0000256" key="2">
    <source>
        <dbReference type="ARBA" id="ARBA00009152"/>
    </source>
</evidence>
<dbReference type="EMBL" id="CAVNYO010000406">
    <property type="protein sequence ID" value="CAK5276428.1"/>
    <property type="molecule type" value="Genomic_DNA"/>
</dbReference>
<feature type="region of interest" description="Disordered" evidence="11">
    <location>
        <begin position="885"/>
        <end position="922"/>
    </location>
</feature>
<feature type="domain" description="Alpha-type protein kinase" evidence="12">
    <location>
        <begin position="618"/>
        <end position="879"/>
    </location>
</feature>
<keyword evidence="9" id="KW-0368">Histidine biosynthesis</keyword>
<keyword evidence="4" id="KW-0723">Serine/threonine-protein kinase</keyword>
<dbReference type="InterPro" id="IPR004166">
    <property type="entry name" value="a-kinase_dom"/>
</dbReference>
<keyword evidence="5" id="KW-0028">Amino-acid biosynthesis</keyword>
<dbReference type="PANTHER" id="PTHR21039">
    <property type="entry name" value="HISTIDINOL PHOSPHATASE-RELATED"/>
    <property type="match status" value="1"/>
</dbReference>
<evidence type="ECO:0000256" key="3">
    <source>
        <dbReference type="ARBA" id="ARBA00013085"/>
    </source>
</evidence>
<dbReference type="PANTHER" id="PTHR21039:SF0">
    <property type="entry name" value="HISTIDINOL-PHOSPHATASE"/>
    <property type="match status" value="1"/>
</dbReference>
<evidence type="ECO:0000259" key="12">
    <source>
        <dbReference type="PROSITE" id="PS51158"/>
    </source>
</evidence>
<dbReference type="InterPro" id="IPR011009">
    <property type="entry name" value="Kinase-like_dom_sf"/>
</dbReference>
<dbReference type="Gene3D" id="3.20.200.10">
    <property type="entry name" value="MHCK/EF2 kinase"/>
    <property type="match status" value="1"/>
</dbReference>
<evidence type="ECO:0000256" key="7">
    <source>
        <dbReference type="ARBA" id="ARBA00022777"/>
    </source>
</evidence>
<feature type="region of interest" description="Disordered" evidence="11">
    <location>
        <begin position="64"/>
        <end position="83"/>
    </location>
</feature>
<gene>
    <name evidence="13" type="ORF">MYCIT1_LOCUS24655</name>
</gene>